<evidence type="ECO:0000256" key="1">
    <source>
        <dbReference type="SAM" id="MobiDB-lite"/>
    </source>
</evidence>
<proteinExistence type="predicted"/>
<dbReference type="Proteomes" id="UP000091918">
    <property type="component" value="Unassembled WGS sequence"/>
</dbReference>
<evidence type="ECO:0000313" key="2">
    <source>
        <dbReference type="EMBL" id="OAX77300.1"/>
    </source>
</evidence>
<keyword evidence="3" id="KW-1185">Reference proteome</keyword>
<dbReference type="EMBL" id="LGUA01002865">
    <property type="protein sequence ID" value="OAX77300.1"/>
    <property type="molecule type" value="Genomic_DNA"/>
</dbReference>
<sequence>MRAATAGLLDTPTSNMNDEYKQSISTPMPGGFESEDEDGMGDQMNNNMMFRMMMEYMKKQDKQMKMLIQKLKKNSCSQSPSNQDSIKNKIDKFRKNAKTKLEEKHTIILNEINYLK</sequence>
<dbReference type="AlphaFoldDB" id="A0A1B7NL44"/>
<evidence type="ECO:0000313" key="3">
    <source>
        <dbReference type="Proteomes" id="UP000091918"/>
    </source>
</evidence>
<comment type="caution">
    <text evidence="2">The sequence shown here is derived from an EMBL/GenBank/DDBJ whole genome shotgun (WGS) entry which is preliminary data.</text>
</comment>
<organism evidence="2 3">
    <name type="scientific">Emergomyces africanus</name>
    <dbReference type="NCBI Taxonomy" id="1955775"/>
    <lineage>
        <taxon>Eukaryota</taxon>
        <taxon>Fungi</taxon>
        <taxon>Dikarya</taxon>
        <taxon>Ascomycota</taxon>
        <taxon>Pezizomycotina</taxon>
        <taxon>Eurotiomycetes</taxon>
        <taxon>Eurotiomycetidae</taxon>
        <taxon>Onygenales</taxon>
        <taxon>Ajellomycetaceae</taxon>
        <taxon>Emergomyces</taxon>
    </lineage>
</organism>
<feature type="compositionally biased region" description="Polar residues" evidence="1">
    <location>
        <begin position="11"/>
        <end position="26"/>
    </location>
</feature>
<feature type="region of interest" description="Disordered" evidence="1">
    <location>
        <begin position="1"/>
        <end position="44"/>
    </location>
</feature>
<name>A0A1B7NL44_9EURO</name>
<reference evidence="2 3" key="1">
    <citation type="submission" date="2015-07" db="EMBL/GenBank/DDBJ databases">
        <title>Emmonsia species relationships and genome sequence.</title>
        <authorList>
            <person name="Cuomo C.A."/>
            <person name="Schwartz I.S."/>
            <person name="Kenyon C."/>
            <person name="de Hoog G.S."/>
            <person name="Govender N.P."/>
            <person name="Botha A."/>
            <person name="Moreno L."/>
            <person name="de Vries M."/>
            <person name="Munoz J.F."/>
            <person name="Stielow J.B."/>
        </authorList>
    </citation>
    <scope>NUCLEOTIDE SEQUENCE [LARGE SCALE GENOMIC DNA]</scope>
    <source>
        <strain evidence="2 3">CBS 136260</strain>
    </source>
</reference>
<accession>A0A1B7NL44</accession>
<protein>
    <submittedName>
        <fullName evidence="2">Uncharacterized protein</fullName>
    </submittedName>
</protein>
<gene>
    <name evidence="2" type="ORF">ACJ72_08405</name>
</gene>